<sequence length="581" mass="63209">MSGVADASRAANHKRALCNHEWQFPKRALTPAAYRESMIVIALSVAIPLKQEDAQSVFANSTAESPIETLGQTSPHRSQGIFSHLSMSSTIEEEPPQAHKDSSKLQGSPQHPSPPDTSSDQYDDDFQTKDFGFLPIPRRLQYDPDSAPHFGWAMNILFAIASTFVVANLYYCQPLLLKLSESFNVSYSEVSRIPTLVQSGYAAGLLLVTPLGDLVRRRPLILGLTFCGAALTIGLPITKSVAAFEAISFLVGLASVVPQIMLPLAADLAPPERRASALAIVLSGLLLGILIARVLSGVVAQFVTWHVVYWIALGVQSGLFVLLYWTIPDFPAKNKHLTYFRILFTLGKFAVTEPVLAQACLVVICSSACFTNFWVTLTFLLGEDPYSYSTLVIGLFGLEGMFGVCVAPFLGRLIDNLIPWFATFIAIIAFTCFQAVQTGAGGVSIAAVIIACLGIDIFGDMIQISLTHAVFGLDPNARARLNAVLIISIFLGQIMGTSVGTHVFVNYGWRPAAALSLGFSGFMLLAMLARGPHCERYTWFGWQGGYEMRKARQDEADALREEPVTDSVPLEKVDHLDKEVA</sequence>
<reference evidence="1" key="1">
    <citation type="submission" date="2022-07" db="EMBL/GenBank/DDBJ databases">
        <title>Genome Sequence of Phlebia brevispora.</title>
        <authorList>
            <person name="Buettner E."/>
        </authorList>
    </citation>
    <scope>NUCLEOTIDE SEQUENCE</scope>
    <source>
        <strain evidence="1">MPL23</strain>
    </source>
</reference>
<comment type="caution">
    <text evidence="1">The sequence shown here is derived from an EMBL/GenBank/DDBJ whole genome shotgun (WGS) entry which is preliminary data.</text>
</comment>
<evidence type="ECO:0000313" key="2">
    <source>
        <dbReference type="Proteomes" id="UP001148662"/>
    </source>
</evidence>
<keyword evidence="2" id="KW-1185">Reference proteome</keyword>
<name>A0ACC1SNR6_9APHY</name>
<organism evidence="1 2">
    <name type="scientific">Phlebia brevispora</name>
    <dbReference type="NCBI Taxonomy" id="194682"/>
    <lineage>
        <taxon>Eukaryota</taxon>
        <taxon>Fungi</taxon>
        <taxon>Dikarya</taxon>
        <taxon>Basidiomycota</taxon>
        <taxon>Agaricomycotina</taxon>
        <taxon>Agaricomycetes</taxon>
        <taxon>Polyporales</taxon>
        <taxon>Meruliaceae</taxon>
        <taxon>Phlebia</taxon>
    </lineage>
</organism>
<gene>
    <name evidence="1" type="ORF">NM688_g5853</name>
</gene>
<protein>
    <submittedName>
        <fullName evidence="1">Uncharacterized protein</fullName>
    </submittedName>
</protein>
<dbReference type="EMBL" id="JANHOG010001126">
    <property type="protein sequence ID" value="KAJ3543468.1"/>
    <property type="molecule type" value="Genomic_DNA"/>
</dbReference>
<dbReference type="Proteomes" id="UP001148662">
    <property type="component" value="Unassembled WGS sequence"/>
</dbReference>
<proteinExistence type="predicted"/>
<evidence type="ECO:0000313" key="1">
    <source>
        <dbReference type="EMBL" id="KAJ3543468.1"/>
    </source>
</evidence>
<accession>A0ACC1SNR6</accession>